<name>A0AAV7NCW4_PLEWA</name>
<evidence type="ECO:0000256" key="6">
    <source>
        <dbReference type="ARBA" id="ARBA00038255"/>
    </source>
</evidence>
<proteinExistence type="inferred from homology"/>
<accession>A0AAV7NCW4</accession>
<evidence type="ECO:0000256" key="7">
    <source>
        <dbReference type="ARBA" id="ARBA00040154"/>
    </source>
</evidence>
<dbReference type="InterPro" id="IPR051973">
    <property type="entry name" value="tRNA_Anticodon_Mtase-Reg"/>
</dbReference>
<evidence type="ECO:0000256" key="8">
    <source>
        <dbReference type="ARBA" id="ARBA00041816"/>
    </source>
</evidence>
<dbReference type="PROSITE" id="PS50294">
    <property type="entry name" value="WD_REPEATS_REGION"/>
    <property type="match status" value="1"/>
</dbReference>
<organism evidence="12 13">
    <name type="scientific">Pleurodeles waltl</name>
    <name type="common">Iberian ribbed newt</name>
    <dbReference type="NCBI Taxonomy" id="8319"/>
    <lineage>
        <taxon>Eukaryota</taxon>
        <taxon>Metazoa</taxon>
        <taxon>Chordata</taxon>
        <taxon>Craniata</taxon>
        <taxon>Vertebrata</taxon>
        <taxon>Euteleostomi</taxon>
        <taxon>Amphibia</taxon>
        <taxon>Batrachia</taxon>
        <taxon>Caudata</taxon>
        <taxon>Salamandroidea</taxon>
        <taxon>Salamandridae</taxon>
        <taxon>Pleurodelinae</taxon>
        <taxon>Pleurodeles</taxon>
    </lineage>
</organism>
<sequence length="1093" mass="120286">MAMESLLLLSPIAALEFVGDHLLSGEGPVLNVYSLKQKRTRTPRHSQSVLRSHYIHGIKQCGLLPAKTEGVLLAVFGGKGLTVIQLYIDDDEVNLKEVSGFHELPDWIWDLQWLKGGVDVTLYLALALGHNSVALYDYMGHKILREVHCSEKCILYSAHFVGDYWNELLLVAGTVFNELVVWHMNDPVDGQGTIKPRRRIDGHKGVIFSICYLESKGILASASDDRSLRLWKVGDLRGAETPVQCLLVLYGHQSRVWSVKLLHDYILSIGEDSACIVWSYAGDIVHTFKGHKGRSIRAVAVHERHNMVATGGADAGIRLWQLKPKTSVGSALTQLNVCGLKGSPKAVKLVDAGCLLVMTDAGSIYTYDVISKQWAFILDDTNYQSYSLLDVIKVPDSTALCAIGSIMGCVKIFTIGVNQEVKEVKVHEGKVHSLTWVSPQSQDSQIFSLFSSGSSGVMLWLEVPCSFGLLGEVRERGRYCLPLCKHRWHTSVAFVPKEDLIVCGDRRGSLLLYKVGEQASCQSVSDSKKGAIAQEPVSLLFGVHGKLGVTSLNCCDGLVYSSGRDGCYRQLKIEDCQLKVLRKQKPCKGMDWIEKLIFTLDGNLLVMGFQSTDFVLWSTMTNEKLHSVPCGGGHRSWGYSNTRSSEVFVYIKSSGIFVYESSTVDNSQSILKESLHGRELTCVRHTGSIKVKGEHINILVTSSEDTTMNVLAFNQSSNKMSHLAVVNDHISSVRTLAVVKSKNGKRDAPACSPVLFSAGGRAEIECYRLLISHGSDREDIGCQVVHLASHRLDEHWDRIKNKHKLLKMDSETRYMSLAVVEGGKQGFGALPSAPCMFLAAACSDGSVRIFLMSESAPKLLLIAESFHHRRCVLKVAVIVHSFTDGERRVFLCSAATDGNIAFWDITVTLEEACRSLEATNGESQPADLGVPCLTVSAHQSGINSLHIREVETGRYLVASGGDDNSLHVCLISIEQTTGSPDAHVHREPMPEPRICLLKKFGVPSAHAAHVTGLRVLRPDLLVSISVDQRLTLWQVGEDGLRFLRSRFCHVADVAELDCWEGDGELFYYCVFCGQGLEVVTCAVSQDMISLDKG</sequence>
<dbReference type="InterPro" id="IPR001680">
    <property type="entry name" value="WD40_rpt"/>
</dbReference>
<dbReference type="Gene3D" id="2.130.10.10">
    <property type="entry name" value="YVTN repeat-like/Quinoprotein amine dehydrogenase"/>
    <property type="match status" value="4"/>
</dbReference>
<evidence type="ECO:0000313" key="13">
    <source>
        <dbReference type="Proteomes" id="UP001066276"/>
    </source>
</evidence>
<keyword evidence="4" id="KW-0819">tRNA processing</keyword>
<dbReference type="PANTHER" id="PTHR14344:SF3">
    <property type="entry name" value="WD REPEAT-CONTAINING PROTEIN 6"/>
    <property type="match status" value="1"/>
</dbReference>
<dbReference type="GO" id="GO:0005737">
    <property type="term" value="C:cytoplasm"/>
    <property type="evidence" value="ECO:0007669"/>
    <property type="project" value="UniProtKB-SubCell"/>
</dbReference>
<dbReference type="Proteomes" id="UP001066276">
    <property type="component" value="Chromosome 9"/>
</dbReference>
<feature type="repeat" description="WD" evidence="11">
    <location>
        <begin position="296"/>
        <end position="330"/>
    </location>
</feature>
<dbReference type="InterPro" id="IPR036322">
    <property type="entry name" value="WD40_repeat_dom_sf"/>
</dbReference>
<dbReference type="PROSITE" id="PS50082">
    <property type="entry name" value="WD_REPEATS_2"/>
    <property type="match status" value="2"/>
</dbReference>
<protein>
    <recommendedName>
        <fullName evidence="7">tRNA (34-2'-O)-methyltransferase regulator WDR6</fullName>
    </recommendedName>
    <alternativeName>
        <fullName evidence="8">WD repeat-containing protein 6</fullName>
    </alternativeName>
</protein>
<keyword evidence="3 11" id="KW-0853">WD repeat</keyword>
<evidence type="ECO:0000256" key="2">
    <source>
        <dbReference type="ARBA" id="ARBA00022490"/>
    </source>
</evidence>
<dbReference type="GO" id="GO:0030488">
    <property type="term" value="P:tRNA methylation"/>
    <property type="evidence" value="ECO:0007669"/>
    <property type="project" value="TreeGrafter"/>
</dbReference>
<comment type="function">
    <text evidence="9">Together with methyltransferase FTSJ1, methylates the 2'-O-ribose of nucleotides at position 34 of the tRNA anticodon loop of substrate tRNAs. Required for the correct positioning of the substrate tRNA for methylation. Required to suppress amino acid starvation-induced autophagy. Enhances the STK11/LKB1-induced cell growth suppression activity.</text>
</comment>
<dbReference type="PANTHER" id="PTHR14344">
    <property type="entry name" value="WD REPEAT PROTEIN"/>
    <property type="match status" value="1"/>
</dbReference>
<evidence type="ECO:0000313" key="12">
    <source>
        <dbReference type="EMBL" id="KAJ1111028.1"/>
    </source>
</evidence>
<evidence type="ECO:0000256" key="4">
    <source>
        <dbReference type="ARBA" id="ARBA00022694"/>
    </source>
</evidence>
<dbReference type="SMART" id="SM00320">
    <property type="entry name" value="WD40"/>
    <property type="match status" value="8"/>
</dbReference>
<dbReference type="AlphaFoldDB" id="A0AAV7NCW4"/>
<evidence type="ECO:0000256" key="10">
    <source>
        <dbReference type="ARBA" id="ARBA00047056"/>
    </source>
</evidence>
<comment type="caution">
    <text evidence="12">The sequence shown here is derived from an EMBL/GenBank/DDBJ whole genome shotgun (WGS) entry which is preliminary data.</text>
</comment>
<evidence type="ECO:0000256" key="3">
    <source>
        <dbReference type="ARBA" id="ARBA00022574"/>
    </source>
</evidence>
<feature type="repeat" description="WD" evidence="11">
    <location>
        <begin position="200"/>
        <end position="233"/>
    </location>
</feature>
<evidence type="ECO:0000256" key="9">
    <source>
        <dbReference type="ARBA" id="ARBA00045751"/>
    </source>
</evidence>
<keyword evidence="13" id="KW-1185">Reference proteome</keyword>
<dbReference type="SUPFAM" id="SSF50978">
    <property type="entry name" value="WD40 repeat-like"/>
    <property type="match status" value="2"/>
</dbReference>
<evidence type="ECO:0000256" key="5">
    <source>
        <dbReference type="ARBA" id="ARBA00022737"/>
    </source>
</evidence>
<evidence type="ECO:0000256" key="1">
    <source>
        <dbReference type="ARBA" id="ARBA00004496"/>
    </source>
</evidence>
<comment type="subunit">
    <text evidence="10">Interacts with FTSJ1; the interaction is direct, and required for 2'-O-methylation of position 34 in substrate tRNAs. Interacts with IRS4. Interacts with STK11/LKB1.</text>
</comment>
<dbReference type="EMBL" id="JANPWB010000013">
    <property type="protein sequence ID" value="KAJ1111028.1"/>
    <property type="molecule type" value="Genomic_DNA"/>
</dbReference>
<reference evidence="12" key="1">
    <citation type="journal article" date="2022" name="bioRxiv">
        <title>Sequencing and chromosome-scale assembly of the giantPleurodeles waltlgenome.</title>
        <authorList>
            <person name="Brown T."/>
            <person name="Elewa A."/>
            <person name="Iarovenko S."/>
            <person name="Subramanian E."/>
            <person name="Araus A.J."/>
            <person name="Petzold A."/>
            <person name="Susuki M."/>
            <person name="Suzuki K.-i.T."/>
            <person name="Hayashi T."/>
            <person name="Toyoda A."/>
            <person name="Oliveira C."/>
            <person name="Osipova E."/>
            <person name="Leigh N.D."/>
            <person name="Simon A."/>
            <person name="Yun M.H."/>
        </authorList>
    </citation>
    <scope>NUCLEOTIDE SEQUENCE</scope>
    <source>
        <strain evidence="12">20211129_DDA</strain>
        <tissue evidence="12">Liver</tissue>
    </source>
</reference>
<comment type="similarity">
    <text evidence="6">Belongs to the WD repeat WDR6 family.</text>
</comment>
<comment type="subcellular location">
    <subcellularLocation>
        <location evidence="1">Cytoplasm</location>
    </subcellularLocation>
</comment>
<keyword evidence="5" id="KW-0677">Repeat</keyword>
<dbReference type="Pfam" id="PF00400">
    <property type="entry name" value="WD40"/>
    <property type="match status" value="2"/>
</dbReference>
<gene>
    <name evidence="12" type="ORF">NDU88_008366</name>
</gene>
<dbReference type="InterPro" id="IPR015943">
    <property type="entry name" value="WD40/YVTN_repeat-like_dom_sf"/>
</dbReference>
<keyword evidence="2" id="KW-0963">Cytoplasm</keyword>
<evidence type="ECO:0000256" key="11">
    <source>
        <dbReference type="PROSITE-ProRule" id="PRU00221"/>
    </source>
</evidence>